<dbReference type="PANTHER" id="PTHR24260:SF136">
    <property type="entry name" value="GH08193P-RELATED"/>
    <property type="match status" value="1"/>
</dbReference>
<dbReference type="EMBL" id="JAUCMV010000002">
    <property type="protein sequence ID" value="KAK0420086.1"/>
    <property type="molecule type" value="Genomic_DNA"/>
</dbReference>
<dbReference type="PRINTS" id="PR00722">
    <property type="entry name" value="CHYMOTRYPSIN"/>
</dbReference>
<accession>A0AA39IAQ7</accession>
<feature type="signal peptide" evidence="2">
    <location>
        <begin position="1"/>
        <end position="18"/>
    </location>
</feature>
<dbReference type="SMART" id="SM00020">
    <property type="entry name" value="Tryp_SPc"/>
    <property type="match status" value="1"/>
</dbReference>
<feature type="chain" id="PRO_5041385701" description="Peptidase S1 domain-containing protein" evidence="2">
    <location>
        <begin position="19"/>
        <end position="272"/>
    </location>
</feature>
<dbReference type="Proteomes" id="UP001175271">
    <property type="component" value="Unassembled WGS sequence"/>
</dbReference>
<keyword evidence="5" id="KW-1185">Reference proteome</keyword>
<dbReference type="InterPro" id="IPR009003">
    <property type="entry name" value="Peptidase_S1_PA"/>
</dbReference>
<evidence type="ECO:0000256" key="2">
    <source>
        <dbReference type="SAM" id="SignalP"/>
    </source>
</evidence>
<dbReference type="GO" id="GO:0004252">
    <property type="term" value="F:serine-type endopeptidase activity"/>
    <property type="evidence" value="ECO:0007669"/>
    <property type="project" value="InterPro"/>
</dbReference>
<dbReference type="InterPro" id="IPR001314">
    <property type="entry name" value="Peptidase_S1A"/>
</dbReference>
<evidence type="ECO:0000256" key="1">
    <source>
        <dbReference type="ARBA" id="ARBA00023157"/>
    </source>
</evidence>
<evidence type="ECO:0000313" key="5">
    <source>
        <dbReference type="Proteomes" id="UP001175271"/>
    </source>
</evidence>
<protein>
    <recommendedName>
        <fullName evidence="3">Peptidase S1 domain-containing protein</fullName>
    </recommendedName>
</protein>
<dbReference type="FunFam" id="2.40.10.10:FF:000068">
    <property type="entry name" value="transmembrane protease serine 2"/>
    <property type="match status" value="1"/>
</dbReference>
<dbReference type="PANTHER" id="PTHR24260">
    <property type="match status" value="1"/>
</dbReference>
<keyword evidence="1" id="KW-1015">Disulfide bond</keyword>
<dbReference type="InterPro" id="IPR051333">
    <property type="entry name" value="CLIP_Serine_Protease"/>
</dbReference>
<dbReference type="Gene3D" id="2.40.10.10">
    <property type="entry name" value="Trypsin-like serine proteases"/>
    <property type="match status" value="1"/>
</dbReference>
<gene>
    <name evidence="4" type="ORF">QR680_014509</name>
</gene>
<dbReference type="AlphaFoldDB" id="A0AA39IAQ7"/>
<dbReference type="InterPro" id="IPR043504">
    <property type="entry name" value="Peptidase_S1_PA_chymotrypsin"/>
</dbReference>
<evidence type="ECO:0000313" key="4">
    <source>
        <dbReference type="EMBL" id="KAK0420086.1"/>
    </source>
</evidence>
<evidence type="ECO:0000259" key="3">
    <source>
        <dbReference type="PROSITE" id="PS50240"/>
    </source>
</evidence>
<dbReference type="GO" id="GO:0006508">
    <property type="term" value="P:proteolysis"/>
    <property type="evidence" value="ECO:0007669"/>
    <property type="project" value="InterPro"/>
</dbReference>
<dbReference type="PROSITE" id="PS00134">
    <property type="entry name" value="TRYPSIN_HIS"/>
    <property type="match status" value="1"/>
</dbReference>
<sequence length="272" mass="28959">MCTLPVLFLLASAAYVAPVQFGDGLDAAEFIFGGKPVNAGEIPMLAVILFKDINGKPDSCGGSLISKTHVLTAAHCALEMKSNITVVVGVVNIHNLAGAQFRNVSRIVVHPHYKNDTSLNHDIAILEVENAVTLNANVRLAVLTKSDDTYGNGKQAVIAGFGTYKLAGKHSLRSPHLLSSNVTTLKTAACKSILKKKFNEDIMCAEAMARSLGDGDDGGPVFVVRPGRLIQIGIASDAESFKPQGQNRIVFTRISRYCGYISDVTDGEATCQ</sequence>
<dbReference type="InterPro" id="IPR001254">
    <property type="entry name" value="Trypsin_dom"/>
</dbReference>
<dbReference type="InterPro" id="IPR018114">
    <property type="entry name" value="TRYPSIN_HIS"/>
</dbReference>
<comment type="caution">
    <text evidence="4">The sequence shown here is derived from an EMBL/GenBank/DDBJ whole genome shotgun (WGS) entry which is preliminary data.</text>
</comment>
<feature type="domain" description="Peptidase S1" evidence="3">
    <location>
        <begin position="31"/>
        <end position="266"/>
    </location>
</feature>
<organism evidence="4 5">
    <name type="scientific">Steinernema hermaphroditum</name>
    <dbReference type="NCBI Taxonomy" id="289476"/>
    <lineage>
        <taxon>Eukaryota</taxon>
        <taxon>Metazoa</taxon>
        <taxon>Ecdysozoa</taxon>
        <taxon>Nematoda</taxon>
        <taxon>Chromadorea</taxon>
        <taxon>Rhabditida</taxon>
        <taxon>Tylenchina</taxon>
        <taxon>Panagrolaimomorpha</taxon>
        <taxon>Strongyloidoidea</taxon>
        <taxon>Steinernematidae</taxon>
        <taxon>Steinernema</taxon>
    </lineage>
</organism>
<dbReference type="CDD" id="cd00190">
    <property type="entry name" value="Tryp_SPc"/>
    <property type="match status" value="1"/>
</dbReference>
<dbReference type="PROSITE" id="PS50240">
    <property type="entry name" value="TRYPSIN_DOM"/>
    <property type="match status" value="1"/>
</dbReference>
<dbReference type="Pfam" id="PF00089">
    <property type="entry name" value="Trypsin"/>
    <property type="match status" value="1"/>
</dbReference>
<dbReference type="SUPFAM" id="SSF50494">
    <property type="entry name" value="Trypsin-like serine proteases"/>
    <property type="match status" value="1"/>
</dbReference>
<name>A0AA39IAQ7_9BILA</name>
<keyword evidence="2" id="KW-0732">Signal</keyword>
<proteinExistence type="predicted"/>
<reference evidence="4" key="1">
    <citation type="submission" date="2023-06" db="EMBL/GenBank/DDBJ databases">
        <title>Genomic analysis of the entomopathogenic nematode Steinernema hermaphroditum.</title>
        <authorList>
            <person name="Schwarz E.M."/>
            <person name="Heppert J.K."/>
            <person name="Baniya A."/>
            <person name="Schwartz H.T."/>
            <person name="Tan C.-H."/>
            <person name="Antoshechkin I."/>
            <person name="Sternberg P.W."/>
            <person name="Goodrich-Blair H."/>
            <person name="Dillman A.R."/>
        </authorList>
    </citation>
    <scope>NUCLEOTIDE SEQUENCE</scope>
    <source>
        <strain evidence="4">PS9179</strain>
        <tissue evidence="4">Whole animal</tissue>
    </source>
</reference>